<feature type="chain" id="PRO_5044021079" evidence="3">
    <location>
        <begin position="21"/>
        <end position="357"/>
    </location>
</feature>
<keyword evidence="5" id="KW-1185">Reference proteome</keyword>
<dbReference type="Proteomes" id="UP001153954">
    <property type="component" value="Unassembled WGS sequence"/>
</dbReference>
<reference evidence="4" key="1">
    <citation type="submission" date="2022-03" db="EMBL/GenBank/DDBJ databases">
        <authorList>
            <person name="Tunstrom K."/>
        </authorList>
    </citation>
    <scope>NUCLEOTIDE SEQUENCE</scope>
</reference>
<evidence type="ECO:0000313" key="5">
    <source>
        <dbReference type="Proteomes" id="UP001153954"/>
    </source>
</evidence>
<evidence type="ECO:0000313" key="4">
    <source>
        <dbReference type="EMBL" id="CAH2090281.1"/>
    </source>
</evidence>
<dbReference type="AlphaFoldDB" id="A0AAU9TTS5"/>
<keyword evidence="1" id="KW-0175">Coiled coil</keyword>
<evidence type="ECO:0000256" key="2">
    <source>
        <dbReference type="SAM" id="MobiDB-lite"/>
    </source>
</evidence>
<comment type="caution">
    <text evidence="4">The sequence shown here is derived from an EMBL/GenBank/DDBJ whole genome shotgun (WGS) entry which is preliminary data.</text>
</comment>
<dbReference type="EMBL" id="CAKOGL010000009">
    <property type="protein sequence ID" value="CAH2090281.1"/>
    <property type="molecule type" value="Genomic_DNA"/>
</dbReference>
<proteinExistence type="predicted"/>
<feature type="region of interest" description="Disordered" evidence="2">
    <location>
        <begin position="225"/>
        <end position="250"/>
    </location>
</feature>
<keyword evidence="3" id="KW-0732">Signal</keyword>
<gene>
    <name evidence="4" type="ORF">EEDITHA_LOCUS6252</name>
</gene>
<evidence type="ECO:0000256" key="1">
    <source>
        <dbReference type="SAM" id="Coils"/>
    </source>
</evidence>
<feature type="compositionally biased region" description="Basic and acidic residues" evidence="2">
    <location>
        <begin position="147"/>
        <end position="160"/>
    </location>
</feature>
<name>A0AAU9TTS5_EUPED</name>
<feature type="compositionally biased region" description="Polar residues" evidence="2">
    <location>
        <begin position="225"/>
        <end position="237"/>
    </location>
</feature>
<accession>A0AAU9TTS5</accession>
<feature type="coiled-coil region" evidence="1">
    <location>
        <begin position="254"/>
        <end position="288"/>
    </location>
</feature>
<sequence length="357" mass="41736">MANALLSIFCTITLLAVSNGKQQSIGPQKFDQSSSSSMPRELNKEYGYDTQMITLYLTPSEMEALFDFKGPVNSQFQMEAEEEQNQPDIQNFNEKQQLNVNTQYKKNSSPNVEPKAELRGLLSHDSFYPKDKNRNFENQRWNYDFSKFDSEQKPKEEEKQSNYSDLQKNETQYFLRDENQRKLQQESALEKQSEWKPFNPESAIKEKLLKYEQLKQQWNTIFDQSRSRSKALSNQNQDTKEINIGDNDGKIIEQNSKNEEKSEVEKQIESILKQQQAFEDERQRALAQAEDNKKLPILIHKEISITRHHAVPVLKKVKVPTPVLVPIPEPYEVKIPHPYPVPYKIIKHIPVPVVKNY</sequence>
<organism evidence="4 5">
    <name type="scientific">Euphydryas editha</name>
    <name type="common">Edith's checkerspot</name>
    <dbReference type="NCBI Taxonomy" id="104508"/>
    <lineage>
        <taxon>Eukaryota</taxon>
        <taxon>Metazoa</taxon>
        <taxon>Ecdysozoa</taxon>
        <taxon>Arthropoda</taxon>
        <taxon>Hexapoda</taxon>
        <taxon>Insecta</taxon>
        <taxon>Pterygota</taxon>
        <taxon>Neoptera</taxon>
        <taxon>Endopterygota</taxon>
        <taxon>Lepidoptera</taxon>
        <taxon>Glossata</taxon>
        <taxon>Ditrysia</taxon>
        <taxon>Papilionoidea</taxon>
        <taxon>Nymphalidae</taxon>
        <taxon>Nymphalinae</taxon>
        <taxon>Euphydryas</taxon>
    </lineage>
</organism>
<protein>
    <submittedName>
        <fullName evidence="4">Uncharacterized protein</fullName>
    </submittedName>
</protein>
<evidence type="ECO:0000256" key="3">
    <source>
        <dbReference type="SAM" id="SignalP"/>
    </source>
</evidence>
<feature type="compositionally biased region" description="Basic and acidic residues" evidence="2">
    <location>
        <begin position="238"/>
        <end position="250"/>
    </location>
</feature>
<feature type="region of interest" description="Disordered" evidence="2">
    <location>
        <begin position="147"/>
        <end position="167"/>
    </location>
</feature>
<feature type="signal peptide" evidence="3">
    <location>
        <begin position="1"/>
        <end position="20"/>
    </location>
</feature>